<keyword evidence="5" id="KW-1185">Reference proteome</keyword>
<dbReference type="Gene3D" id="3.40.50.2000">
    <property type="entry name" value="Glycogen Phosphorylase B"/>
    <property type="match status" value="2"/>
</dbReference>
<evidence type="ECO:0000259" key="2">
    <source>
        <dbReference type="Pfam" id="PF00534"/>
    </source>
</evidence>
<name>A0ABT1Y367_9FIRM</name>
<evidence type="ECO:0000256" key="1">
    <source>
        <dbReference type="ARBA" id="ARBA00022679"/>
    </source>
</evidence>
<dbReference type="SUPFAM" id="SSF53756">
    <property type="entry name" value="UDP-Glycosyltransferase/glycogen phosphorylase"/>
    <property type="match status" value="1"/>
</dbReference>
<dbReference type="EMBL" id="JANPWE010000003">
    <property type="protein sequence ID" value="MCR6545316.1"/>
    <property type="molecule type" value="Genomic_DNA"/>
</dbReference>
<sequence length="373" mass="42835">MNIGIDARGAIWYRGTGIGTYTYQLIYQLKQREDGACYRPFWPGEEYRELDITDEKEFNNVEIGNEYWEQFFLPRALTREHFDLYHVPQNGIGLPKTKKCPQVVTIHDLIPYIYPETVGKGYLKTFFTEMPRIMEESDRIITVSHWSKKDITQIFAYPAEKIDVIWEAPEPVYRPLEKSLCRKLLGEKYRLEEDYILYVGGFSPRKNIKLLLTAFAKISKEIEKPIYLVLPGKKQKEPDYLDALIAALGISDRVLFPGFVPVGDLPYFYAGAELFVYPSYYEGFGLPPLEAMACGTPTLAARASSLPEVLEMGAAWFDPYNYMELAESLFFFLTHPEASKNLGANGYHQAQKFSWAKTAQETVKTYQKTISGC</sequence>
<dbReference type="Proteomes" id="UP001524944">
    <property type="component" value="Unassembled WGS sequence"/>
</dbReference>
<keyword evidence="1" id="KW-0808">Transferase</keyword>
<feature type="domain" description="Glycosyl transferase family 1" evidence="2">
    <location>
        <begin position="192"/>
        <end position="348"/>
    </location>
</feature>
<comment type="caution">
    <text evidence="4">The sequence shown here is derived from an EMBL/GenBank/DDBJ whole genome shotgun (WGS) entry which is preliminary data.</text>
</comment>
<dbReference type="PANTHER" id="PTHR46401:SF2">
    <property type="entry name" value="GLYCOSYLTRANSFERASE WBBK-RELATED"/>
    <property type="match status" value="1"/>
</dbReference>
<feature type="domain" description="Glycosyltransferase subfamily 4-like N-terminal" evidence="3">
    <location>
        <begin position="17"/>
        <end position="165"/>
    </location>
</feature>
<dbReference type="CDD" id="cd03809">
    <property type="entry name" value="GT4_MtfB-like"/>
    <property type="match status" value="1"/>
</dbReference>
<dbReference type="RefSeq" id="WP_257912982.1">
    <property type="nucleotide sequence ID" value="NZ_JANPWE010000003.1"/>
</dbReference>
<dbReference type="Pfam" id="PF00534">
    <property type="entry name" value="Glycos_transf_1"/>
    <property type="match status" value="1"/>
</dbReference>
<proteinExistence type="predicted"/>
<evidence type="ECO:0000313" key="4">
    <source>
        <dbReference type="EMBL" id="MCR6545316.1"/>
    </source>
</evidence>
<evidence type="ECO:0000313" key="5">
    <source>
        <dbReference type="Proteomes" id="UP001524944"/>
    </source>
</evidence>
<protein>
    <submittedName>
        <fullName evidence="4">Glycosyltransferase family 4 protein</fullName>
    </submittedName>
</protein>
<gene>
    <name evidence="4" type="ORF">NVS47_07275</name>
</gene>
<organism evidence="4 5">
    <name type="scientific">Dehalobacterium formicoaceticum</name>
    <dbReference type="NCBI Taxonomy" id="51515"/>
    <lineage>
        <taxon>Bacteria</taxon>
        <taxon>Bacillati</taxon>
        <taxon>Bacillota</taxon>
        <taxon>Clostridia</taxon>
        <taxon>Eubacteriales</taxon>
        <taxon>Peptococcaceae</taxon>
        <taxon>Dehalobacterium</taxon>
    </lineage>
</organism>
<reference evidence="4 5" key="1">
    <citation type="submission" date="2022-08" db="EMBL/GenBank/DDBJ databases">
        <title>Proteogenomics of the novel Dehalobacterium formicoaceticum strain EZ94 highlights a key role of methyltransferases during anaerobic dichloromethane degradation.</title>
        <authorList>
            <person name="Wasmund K."/>
        </authorList>
    </citation>
    <scope>NUCLEOTIDE SEQUENCE [LARGE SCALE GENOMIC DNA]</scope>
    <source>
        <strain evidence="4 5">EZ94</strain>
    </source>
</reference>
<evidence type="ECO:0000259" key="3">
    <source>
        <dbReference type="Pfam" id="PF13439"/>
    </source>
</evidence>
<dbReference type="Pfam" id="PF13439">
    <property type="entry name" value="Glyco_transf_4"/>
    <property type="match status" value="1"/>
</dbReference>
<dbReference type="InterPro" id="IPR001296">
    <property type="entry name" value="Glyco_trans_1"/>
</dbReference>
<dbReference type="InterPro" id="IPR028098">
    <property type="entry name" value="Glyco_trans_4-like_N"/>
</dbReference>
<accession>A0ABT1Y367</accession>
<dbReference type="PANTHER" id="PTHR46401">
    <property type="entry name" value="GLYCOSYLTRANSFERASE WBBK-RELATED"/>
    <property type="match status" value="1"/>
</dbReference>